<feature type="transmembrane region" description="Helical" evidence="5">
    <location>
        <begin position="102"/>
        <end position="129"/>
    </location>
</feature>
<evidence type="ECO:0000256" key="3">
    <source>
        <dbReference type="ARBA" id="ARBA00022989"/>
    </source>
</evidence>
<reference evidence="6 7" key="1">
    <citation type="submission" date="2017-01" db="EMBL/GenBank/DDBJ databases">
        <title>Draft genome sequence of Diplodia seriata F98.1, a fungal species involved in grapevine trunk diseases.</title>
        <authorList>
            <person name="Robert-Siegwald G."/>
            <person name="Vallet J."/>
            <person name="Abou-Mansour E."/>
            <person name="Xu J."/>
            <person name="Rey P."/>
            <person name="Bertsch C."/>
            <person name="Rego C."/>
            <person name="Larignon P."/>
            <person name="Fontaine F."/>
            <person name="Lebrun M.-H."/>
        </authorList>
    </citation>
    <scope>NUCLEOTIDE SEQUENCE [LARGE SCALE GENOMIC DNA]</scope>
    <source>
        <strain evidence="6 7">F98.1</strain>
    </source>
</reference>
<dbReference type="SUPFAM" id="SSF144083">
    <property type="entry name" value="Magnesium transport protein CorA, transmembrane region"/>
    <property type="match status" value="1"/>
</dbReference>
<dbReference type="Gene3D" id="1.20.58.340">
    <property type="entry name" value="Magnesium transport protein CorA, transmembrane region"/>
    <property type="match status" value="1"/>
</dbReference>
<keyword evidence="2 5" id="KW-0812">Transmembrane</keyword>
<proteinExistence type="predicted"/>
<dbReference type="InterPro" id="IPR045863">
    <property type="entry name" value="CorA_TM1_TM2"/>
</dbReference>
<keyword evidence="3 5" id="KW-1133">Transmembrane helix</keyword>
<evidence type="ECO:0000256" key="2">
    <source>
        <dbReference type="ARBA" id="ARBA00022692"/>
    </source>
</evidence>
<dbReference type="Proteomes" id="UP000190776">
    <property type="component" value="Unassembled WGS sequence"/>
</dbReference>
<dbReference type="AlphaFoldDB" id="A0A1S8BKL2"/>
<protein>
    <submittedName>
        <fullName evidence="6">Uncharacterized protein</fullName>
    </submittedName>
</protein>
<gene>
    <name evidence="6" type="ORF">BK809_0002798</name>
</gene>
<dbReference type="STRING" id="420778.A0A1S8BKL2"/>
<name>A0A1S8BKL2_9PEZI</name>
<evidence type="ECO:0000256" key="1">
    <source>
        <dbReference type="ARBA" id="ARBA00004141"/>
    </source>
</evidence>
<evidence type="ECO:0000256" key="5">
    <source>
        <dbReference type="SAM" id="Phobius"/>
    </source>
</evidence>
<sequence>MVVRKVFASSENDSLPDQHVPLYRTVNDLIYNSESIDNVLGKMRHAKTDEGGSKPAVACLWFHIPMNNLSGLLDLKQKQANLWEARSSREGAEETARQGSTIFVFTVVTIIFLPLPFMTSFFALGISAFPQKDGEVNWPLGYVLSLLFGISSALIFPAVLVAFHIDYAKKLWKQLMIQIAATVTFRILQPLGHLRFKVTWRRKIFRGKWIIRRSPLMWWWYRAAVGWIVERYLPRKPDNSSQKVIDNAISEKDPLSWLEFWWEDIEVEEGDDEIESEQRRRQAKLLDRMGSLEI</sequence>
<dbReference type="EMBL" id="MSZU01000075">
    <property type="protein sequence ID" value="OMP88041.1"/>
    <property type="molecule type" value="Genomic_DNA"/>
</dbReference>
<organism evidence="6 7">
    <name type="scientific">Diplodia seriata</name>
    <dbReference type="NCBI Taxonomy" id="420778"/>
    <lineage>
        <taxon>Eukaryota</taxon>
        <taxon>Fungi</taxon>
        <taxon>Dikarya</taxon>
        <taxon>Ascomycota</taxon>
        <taxon>Pezizomycotina</taxon>
        <taxon>Dothideomycetes</taxon>
        <taxon>Dothideomycetes incertae sedis</taxon>
        <taxon>Botryosphaeriales</taxon>
        <taxon>Botryosphaeriaceae</taxon>
        <taxon>Diplodia</taxon>
    </lineage>
</organism>
<accession>A0A1S8BKL2</accession>
<keyword evidence="4 5" id="KW-0472">Membrane</keyword>
<feature type="transmembrane region" description="Helical" evidence="5">
    <location>
        <begin position="141"/>
        <end position="163"/>
    </location>
</feature>
<dbReference type="GO" id="GO:0016020">
    <property type="term" value="C:membrane"/>
    <property type="evidence" value="ECO:0007669"/>
    <property type="project" value="UniProtKB-SubCell"/>
</dbReference>
<evidence type="ECO:0000313" key="7">
    <source>
        <dbReference type="Proteomes" id="UP000190776"/>
    </source>
</evidence>
<comment type="caution">
    <text evidence="6">The sequence shown here is derived from an EMBL/GenBank/DDBJ whole genome shotgun (WGS) entry which is preliminary data.</text>
</comment>
<evidence type="ECO:0000256" key="4">
    <source>
        <dbReference type="ARBA" id="ARBA00023136"/>
    </source>
</evidence>
<evidence type="ECO:0000313" key="6">
    <source>
        <dbReference type="EMBL" id="OMP88041.1"/>
    </source>
</evidence>
<comment type="subcellular location">
    <subcellularLocation>
        <location evidence="1">Membrane</location>
        <topology evidence="1">Multi-pass membrane protein</topology>
    </subcellularLocation>
</comment>
<dbReference type="OrthoDB" id="341259at2759"/>